<protein>
    <submittedName>
        <fullName evidence="3">SDR family NAD(P)-dependent oxidoreductase</fullName>
    </submittedName>
</protein>
<evidence type="ECO:0000313" key="3">
    <source>
        <dbReference type="EMBL" id="NKY17036.1"/>
    </source>
</evidence>
<evidence type="ECO:0000313" key="4">
    <source>
        <dbReference type="Proteomes" id="UP000582646"/>
    </source>
</evidence>
<dbReference type="PANTHER" id="PTHR43669">
    <property type="entry name" value="5-KETO-D-GLUCONATE 5-REDUCTASE"/>
    <property type="match status" value="1"/>
</dbReference>
<dbReference type="PRINTS" id="PR00081">
    <property type="entry name" value="GDHRDH"/>
</dbReference>
<dbReference type="EMBL" id="JAAXOQ010000001">
    <property type="protein sequence ID" value="NKY17036.1"/>
    <property type="molecule type" value="Genomic_DNA"/>
</dbReference>
<dbReference type="RefSeq" id="WP_168544139.1">
    <property type="nucleotide sequence ID" value="NZ_BAAAKS010000021.1"/>
</dbReference>
<dbReference type="AlphaFoldDB" id="A0A846WXC1"/>
<sequence>MTADRIPDGAVLLLGGRSEVGTEVARRLAPGRDVILAARRPEYLDEQIALLREAGATGVFPIGFDADRTDEHAAFLDEVADRFGRIGVAVVAFGILGDQARAEADPSHAVQIAQTDYVAQVSILLGLAKLLRAQEPRAGERGAIIAFSSVAGVRVRKANFVYGSTKAGLDGFVQGFTDSLHGTGVRVLLARPGFIVGAMTRDLMASGVQPAPFSRTAPQVADATVRALRRGRRAVWIPGVLRPLYAGLRFVPQALWRRMPR</sequence>
<name>A0A846WXC1_9ACTN</name>
<comment type="caution">
    <text evidence="3">The sequence shown here is derived from an EMBL/GenBank/DDBJ whole genome shotgun (WGS) entry which is preliminary data.</text>
</comment>
<dbReference type="InterPro" id="IPR036291">
    <property type="entry name" value="NAD(P)-bd_dom_sf"/>
</dbReference>
<keyword evidence="4" id="KW-1185">Reference proteome</keyword>
<gene>
    <name evidence="3" type="ORF">HF999_01410</name>
</gene>
<dbReference type="PANTHER" id="PTHR43669:SF6">
    <property type="entry name" value="DECAPRENYLPHOSPHORYL-2-KETO-BETA-D-ERYTHRO-PENTOSE REDUCTASE"/>
    <property type="match status" value="1"/>
</dbReference>
<accession>A0A846WXC1</accession>
<dbReference type="SUPFAM" id="SSF51735">
    <property type="entry name" value="NAD(P)-binding Rossmann-fold domains"/>
    <property type="match status" value="1"/>
</dbReference>
<organism evidence="3 4">
    <name type="scientific">Tsukamurella spumae</name>
    <dbReference type="NCBI Taxonomy" id="44753"/>
    <lineage>
        <taxon>Bacteria</taxon>
        <taxon>Bacillati</taxon>
        <taxon>Actinomycetota</taxon>
        <taxon>Actinomycetes</taxon>
        <taxon>Mycobacteriales</taxon>
        <taxon>Tsukamurellaceae</taxon>
        <taxon>Tsukamurella</taxon>
    </lineage>
</organism>
<evidence type="ECO:0000256" key="2">
    <source>
        <dbReference type="ARBA" id="ARBA00023002"/>
    </source>
</evidence>
<comment type="similarity">
    <text evidence="1">Belongs to the short-chain dehydrogenases/reductases (SDR) family.</text>
</comment>
<dbReference type="Proteomes" id="UP000582646">
    <property type="component" value="Unassembled WGS sequence"/>
</dbReference>
<keyword evidence="2" id="KW-0560">Oxidoreductase</keyword>
<dbReference type="Gene3D" id="3.40.50.720">
    <property type="entry name" value="NAD(P)-binding Rossmann-like Domain"/>
    <property type="match status" value="1"/>
</dbReference>
<dbReference type="CDD" id="cd05233">
    <property type="entry name" value="SDR_c"/>
    <property type="match status" value="1"/>
</dbReference>
<evidence type="ECO:0000256" key="1">
    <source>
        <dbReference type="ARBA" id="ARBA00006484"/>
    </source>
</evidence>
<dbReference type="Pfam" id="PF00106">
    <property type="entry name" value="adh_short"/>
    <property type="match status" value="1"/>
</dbReference>
<proteinExistence type="inferred from homology"/>
<reference evidence="3 4" key="1">
    <citation type="submission" date="2020-04" db="EMBL/GenBank/DDBJ databases">
        <title>MicrobeNet Type strains.</title>
        <authorList>
            <person name="Nicholson A.C."/>
        </authorList>
    </citation>
    <scope>NUCLEOTIDE SEQUENCE [LARGE SCALE GENOMIC DNA]</scope>
    <source>
        <strain evidence="3 4">DSM 44113</strain>
    </source>
</reference>
<dbReference type="GO" id="GO:0016491">
    <property type="term" value="F:oxidoreductase activity"/>
    <property type="evidence" value="ECO:0007669"/>
    <property type="project" value="UniProtKB-KW"/>
</dbReference>
<dbReference type="InterPro" id="IPR002347">
    <property type="entry name" value="SDR_fam"/>
</dbReference>